<feature type="compositionally biased region" description="Low complexity" evidence="1">
    <location>
        <begin position="300"/>
        <end position="340"/>
    </location>
</feature>
<dbReference type="AlphaFoldDB" id="A0A426V5L0"/>
<dbReference type="Pfam" id="PF22564">
    <property type="entry name" value="HAAS"/>
    <property type="match status" value="1"/>
</dbReference>
<keyword evidence="2" id="KW-0812">Transmembrane</keyword>
<keyword evidence="4" id="KW-1185">Reference proteome</keyword>
<accession>A0A426V5L0</accession>
<dbReference type="OrthoDB" id="5185521at2"/>
<dbReference type="RefSeq" id="WP_125246596.1">
    <property type="nucleotide sequence ID" value="NZ_RSEB01000001.1"/>
</dbReference>
<proteinExistence type="predicted"/>
<evidence type="ECO:0000313" key="4">
    <source>
        <dbReference type="Proteomes" id="UP000277256"/>
    </source>
</evidence>
<sequence>MTDHPRESEAAAYLAEVRRHLADLPTGVRDELLADLEAHLNEVAADLEPGATLAGRLGSPEAYAAELRDTVYVEGSPGEPTRPARLQALGAAVTRGLDRITGSAGAGTFAELRQSLKPAWWIVRGIAAAGLIAWIVLRLEQNFAWAALERPLLTIAAILALALPLAWYSVRLGNRSEGWRQSGRTAVALAGIALVGFTAVRAADVIFGEQFSFYDGSGYSPYAAVNDVYPYTADGELLTGVYLLDQNGNPLYLGDPSQCSVLTDDMYDLPDNADDPYGDAPTDWDYGYRYPICAPPAEGPTPGESETEEAPTSAEEPTESASESESPSESPSEESASPTESPSPSPTG</sequence>
<dbReference type="Proteomes" id="UP000277256">
    <property type="component" value="Unassembled WGS sequence"/>
</dbReference>
<name>A0A426V5L0_9ACTN</name>
<dbReference type="EMBL" id="RSEB01000001">
    <property type="protein sequence ID" value="RRS02121.1"/>
    <property type="molecule type" value="Genomic_DNA"/>
</dbReference>
<feature type="region of interest" description="Disordered" evidence="1">
    <location>
        <begin position="289"/>
        <end position="348"/>
    </location>
</feature>
<feature type="transmembrane region" description="Helical" evidence="2">
    <location>
        <begin position="182"/>
        <end position="203"/>
    </location>
</feature>
<feature type="transmembrane region" description="Helical" evidence="2">
    <location>
        <begin position="151"/>
        <end position="170"/>
    </location>
</feature>
<evidence type="ECO:0000256" key="2">
    <source>
        <dbReference type="SAM" id="Phobius"/>
    </source>
</evidence>
<evidence type="ECO:0000313" key="3">
    <source>
        <dbReference type="EMBL" id="RRS02121.1"/>
    </source>
</evidence>
<evidence type="ECO:0000256" key="1">
    <source>
        <dbReference type="SAM" id="MobiDB-lite"/>
    </source>
</evidence>
<gene>
    <name evidence="3" type="ORF">EIW28_05170</name>
</gene>
<protein>
    <submittedName>
        <fullName evidence="3">Uncharacterized protein</fullName>
    </submittedName>
</protein>
<keyword evidence="2" id="KW-0472">Membrane</keyword>
<comment type="caution">
    <text evidence="3">The sequence shown here is derived from an EMBL/GenBank/DDBJ whole genome shotgun (WGS) entry which is preliminary data.</text>
</comment>
<organism evidence="3 4">
    <name type="scientific">Glycomyces terrestris</name>
    <dbReference type="NCBI Taxonomy" id="2493553"/>
    <lineage>
        <taxon>Bacteria</taxon>
        <taxon>Bacillati</taxon>
        <taxon>Actinomycetota</taxon>
        <taxon>Actinomycetes</taxon>
        <taxon>Glycomycetales</taxon>
        <taxon>Glycomycetaceae</taxon>
        <taxon>Glycomyces</taxon>
    </lineage>
</organism>
<reference evidence="3 4" key="1">
    <citation type="submission" date="2018-12" db="EMBL/GenBank/DDBJ databases">
        <title>Glycomyces sp. YIM 121974 draft genome.</title>
        <authorList>
            <person name="Li Q."/>
        </authorList>
    </citation>
    <scope>NUCLEOTIDE SEQUENCE [LARGE SCALE GENOMIC DNA]</scope>
    <source>
        <strain evidence="3 4">YIM 121974</strain>
    </source>
</reference>
<feature type="transmembrane region" description="Helical" evidence="2">
    <location>
        <begin position="121"/>
        <end position="139"/>
    </location>
</feature>
<keyword evidence="2" id="KW-1133">Transmembrane helix</keyword>